<feature type="compositionally biased region" description="Basic residues" evidence="1">
    <location>
        <begin position="1045"/>
        <end position="1057"/>
    </location>
</feature>
<feature type="compositionally biased region" description="Basic and acidic residues" evidence="1">
    <location>
        <begin position="930"/>
        <end position="940"/>
    </location>
</feature>
<dbReference type="SUPFAM" id="SSF48371">
    <property type="entry name" value="ARM repeat"/>
    <property type="match status" value="1"/>
</dbReference>
<dbReference type="KEGG" id="gtt:GUITHDRAFT_119449"/>
<keyword evidence="6" id="KW-1185">Reference proteome</keyword>
<feature type="compositionally biased region" description="Basic and acidic residues" evidence="1">
    <location>
        <begin position="526"/>
        <end position="537"/>
    </location>
</feature>
<dbReference type="InterPro" id="IPR024395">
    <property type="entry name" value="CLASP_N_dom"/>
</dbReference>
<feature type="chain" id="PRO_5008769936" description="TOG domain-containing protein" evidence="2">
    <location>
        <begin position="23"/>
        <end position="1181"/>
    </location>
</feature>
<feature type="compositionally biased region" description="Polar residues" evidence="1">
    <location>
        <begin position="890"/>
        <end position="926"/>
    </location>
</feature>
<dbReference type="RefSeq" id="XP_005821342.1">
    <property type="nucleotide sequence ID" value="XM_005821285.1"/>
</dbReference>
<accession>L1IE51</accession>
<feature type="region of interest" description="Disordered" evidence="1">
    <location>
        <begin position="803"/>
        <end position="832"/>
    </location>
</feature>
<sequence length="1181" mass="132786">MKSAGLVQVLICVVVMLLPVDPLYSPMRSSFVSSHPSTSCPCKWDIAKLIEDARVFSSVDAQLVSANAVSRLKPQGFGCSTLRGGSETPPFLLQKTCKFLEDDETEELKGADAQVLQHQTGFLKQDNVLKGSSESVRILKSSAKATQKQPLIRAAKFSESTKEDTNALNGVQLWESRVQNIETSLAERNVDWAMRVKAIQEIPKVLKEIETGQLPGGVSVQHTPVNLFCKFVPMICEQLLDKRSSLVKETCGTITACIQNIGKAFDSYPSVLLSSLLQLTYVTVKVISSASWDCIHSIADYLNLANVLIELDRGFQDLHLPLRHCCASVLIQTLRNRSDKELTAHIENISRLVVKALNDPSVAVRSCGKQAVSQVAEKFPEHAREIVKQTSANMRNHLLKTLKLEDFNKNQKSRPEDHDFHSFRRRFLQKDSSSAGEESATANSLPENACLNTDTPHTSFLTSPPRRVPVDKPQDQSEFEKWMLTPTFRFLKTPVRKIRESLEPKKDLQSSQKGKLNRPCSAPSEKSFRSEPPLDHSRKISFDDMDYVFSSESDNDESMVGCNDVSSVERCEQKRVNSSTALSSSVSREAKSFQFETHCNRETLKSQVPTPELKGMMIDWETDTQKMVVESEDDKSLGPVLRAQDSHCSDHHLKDQKVTQRNSEMTKSQRDMDTKTLDDIAAEQNNTPSLDATKQNLKNNEPTILNASSTCDEFKQANFDSVVKPISVESLLQACDRFLLDNEFAKVVFSRNVTTLPVKRCNDCSILQDKLQQQMSINNFLLAALLTCKVMCVNSPRKAEVVGNESQVNVNKSPVSNDEMEQDHDQADKRDSEAACNYEQDRFRRIEQNKKALEELGLTVKPTRRETREDLSSLEKETSTWESEDEWKMTNDNLQLESDDMTPSSSVSRVRKSQAVQSFSGQSTKYKSNHAGEDVVERPSRLRSLSCHPRKVDPKQPGLSRLEQFRAEMVRAVYESEGTSAAEELMGSSLPSVVTDAFADAGWKSAEHAQANSALSKEERQGSSLSDCTSQASDVIDQEEERKLEKKKKKKTSRSFRHGQASSGGEVLSRRRLEKKKRKENMPSRSKSNKLQRTEPRENGVGEKESEASTTRSRTNTSAIIVGARGMSREPALHQTGFLMIRWKDWGGKLQRSREEEAHAWRNFTFLPIEKFSCEGSRNWR</sequence>
<dbReference type="InterPro" id="IPR011989">
    <property type="entry name" value="ARM-like"/>
</dbReference>
<organism evidence="4">
    <name type="scientific">Guillardia theta (strain CCMP2712)</name>
    <name type="common">Cryptophyte</name>
    <dbReference type="NCBI Taxonomy" id="905079"/>
    <lineage>
        <taxon>Eukaryota</taxon>
        <taxon>Cryptophyceae</taxon>
        <taxon>Pyrenomonadales</taxon>
        <taxon>Geminigeraceae</taxon>
        <taxon>Guillardia</taxon>
    </lineage>
</organism>
<feature type="region of interest" description="Disordered" evidence="1">
    <location>
        <begin position="501"/>
        <end position="537"/>
    </location>
</feature>
<dbReference type="HOGENOM" id="CLU_273054_0_0_1"/>
<feature type="signal peptide" evidence="2">
    <location>
        <begin position="1"/>
        <end position="22"/>
    </location>
</feature>
<name>L1IE51_GUITC</name>
<dbReference type="GeneID" id="17291128"/>
<feature type="region of interest" description="Disordered" evidence="1">
    <location>
        <begin position="1010"/>
        <end position="1114"/>
    </location>
</feature>
<dbReference type="Proteomes" id="UP000011087">
    <property type="component" value="Unassembled WGS sequence"/>
</dbReference>
<proteinExistence type="predicted"/>
<feature type="compositionally biased region" description="Basic and acidic residues" evidence="1">
    <location>
        <begin position="823"/>
        <end position="832"/>
    </location>
</feature>
<evidence type="ECO:0000313" key="5">
    <source>
        <dbReference type="EnsemblProtists" id="EKX34362"/>
    </source>
</evidence>
<feature type="compositionally biased region" description="Polar residues" evidence="1">
    <location>
        <begin position="430"/>
        <end position="462"/>
    </location>
</feature>
<dbReference type="Gene3D" id="1.25.10.10">
    <property type="entry name" value="Leucine-rich Repeat Variant"/>
    <property type="match status" value="1"/>
</dbReference>
<dbReference type="AlphaFoldDB" id="L1IE51"/>
<dbReference type="OMA" id="TCECLLR"/>
<feature type="region of interest" description="Disordered" evidence="1">
    <location>
        <begin position="864"/>
        <end position="960"/>
    </location>
</feature>
<dbReference type="InterPro" id="IPR016024">
    <property type="entry name" value="ARM-type_fold"/>
</dbReference>
<dbReference type="PaxDb" id="55529-EKX34362"/>
<feature type="compositionally biased region" description="Basic and acidic residues" evidence="1">
    <location>
        <begin position="644"/>
        <end position="658"/>
    </location>
</feature>
<dbReference type="STRING" id="905079.L1IE51"/>
<dbReference type="eggNOG" id="ENOG502SFT5">
    <property type="taxonomic scope" value="Eukaryota"/>
</dbReference>
<evidence type="ECO:0000313" key="6">
    <source>
        <dbReference type="Proteomes" id="UP000011087"/>
    </source>
</evidence>
<evidence type="ECO:0000313" key="4">
    <source>
        <dbReference type="EMBL" id="EKX34362.1"/>
    </source>
</evidence>
<dbReference type="InterPro" id="IPR034085">
    <property type="entry name" value="TOG"/>
</dbReference>
<dbReference type="OrthoDB" id="10254277at2759"/>
<gene>
    <name evidence="4" type="ORF">GUITHDRAFT_119449</name>
</gene>
<feature type="compositionally biased region" description="Basic residues" evidence="1">
    <location>
        <begin position="1070"/>
        <end position="1079"/>
    </location>
</feature>
<dbReference type="Pfam" id="PF12348">
    <property type="entry name" value="CLASP_N"/>
    <property type="match status" value="1"/>
</dbReference>
<protein>
    <recommendedName>
        <fullName evidence="3">TOG domain-containing protein</fullName>
    </recommendedName>
</protein>
<evidence type="ECO:0000256" key="2">
    <source>
        <dbReference type="SAM" id="SignalP"/>
    </source>
</evidence>
<reference evidence="5" key="3">
    <citation type="submission" date="2015-06" db="UniProtKB">
        <authorList>
            <consortium name="EnsemblProtists"/>
        </authorList>
    </citation>
    <scope>IDENTIFICATION</scope>
</reference>
<evidence type="ECO:0000259" key="3">
    <source>
        <dbReference type="SMART" id="SM01349"/>
    </source>
</evidence>
<feature type="compositionally biased region" description="Polar residues" evidence="1">
    <location>
        <begin position="1022"/>
        <end position="1033"/>
    </location>
</feature>
<dbReference type="SMART" id="SM01349">
    <property type="entry name" value="TOG"/>
    <property type="match status" value="1"/>
</dbReference>
<feature type="compositionally biased region" description="Polar residues" evidence="1">
    <location>
        <begin position="804"/>
        <end position="816"/>
    </location>
</feature>
<keyword evidence="2" id="KW-0732">Signal</keyword>
<feature type="domain" description="TOG" evidence="3">
    <location>
        <begin position="172"/>
        <end position="416"/>
    </location>
</feature>
<feature type="compositionally biased region" description="Basic and acidic residues" evidence="1">
    <location>
        <begin position="1092"/>
        <end position="1107"/>
    </location>
</feature>
<feature type="region of interest" description="Disordered" evidence="1">
    <location>
        <begin position="641"/>
        <end position="672"/>
    </location>
</feature>
<dbReference type="EMBL" id="JH993111">
    <property type="protein sequence ID" value="EKX34362.1"/>
    <property type="molecule type" value="Genomic_DNA"/>
</dbReference>
<evidence type="ECO:0000256" key="1">
    <source>
        <dbReference type="SAM" id="MobiDB-lite"/>
    </source>
</evidence>
<feature type="compositionally biased region" description="Basic and acidic residues" evidence="1">
    <location>
        <begin position="864"/>
        <end position="879"/>
    </location>
</feature>
<dbReference type="EnsemblProtists" id="EKX34362">
    <property type="protein sequence ID" value="EKX34362"/>
    <property type="gene ID" value="GUITHDRAFT_119449"/>
</dbReference>
<reference evidence="6" key="2">
    <citation type="submission" date="2012-11" db="EMBL/GenBank/DDBJ databases">
        <authorList>
            <person name="Kuo A."/>
            <person name="Curtis B.A."/>
            <person name="Tanifuji G."/>
            <person name="Burki F."/>
            <person name="Gruber A."/>
            <person name="Irimia M."/>
            <person name="Maruyama S."/>
            <person name="Arias M.C."/>
            <person name="Ball S.G."/>
            <person name="Gile G.H."/>
            <person name="Hirakawa Y."/>
            <person name="Hopkins J.F."/>
            <person name="Rensing S.A."/>
            <person name="Schmutz J."/>
            <person name="Symeonidi A."/>
            <person name="Elias M."/>
            <person name="Eveleigh R.J."/>
            <person name="Herman E.K."/>
            <person name="Klute M.J."/>
            <person name="Nakayama T."/>
            <person name="Obornik M."/>
            <person name="Reyes-Prieto A."/>
            <person name="Armbrust E.V."/>
            <person name="Aves S.J."/>
            <person name="Beiko R.G."/>
            <person name="Coutinho P."/>
            <person name="Dacks J.B."/>
            <person name="Durnford D.G."/>
            <person name="Fast N.M."/>
            <person name="Green B.R."/>
            <person name="Grisdale C."/>
            <person name="Hempe F."/>
            <person name="Henrissat B."/>
            <person name="Hoppner M.P."/>
            <person name="Ishida K.-I."/>
            <person name="Kim E."/>
            <person name="Koreny L."/>
            <person name="Kroth P.G."/>
            <person name="Liu Y."/>
            <person name="Malik S.-B."/>
            <person name="Maier U.G."/>
            <person name="McRose D."/>
            <person name="Mock T."/>
            <person name="Neilson J.A."/>
            <person name="Onodera N.T."/>
            <person name="Poole A.M."/>
            <person name="Pritham E.J."/>
            <person name="Richards T.A."/>
            <person name="Rocap G."/>
            <person name="Roy S.W."/>
            <person name="Sarai C."/>
            <person name="Schaack S."/>
            <person name="Shirato S."/>
            <person name="Slamovits C.H."/>
            <person name="Spencer D.F."/>
            <person name="Suzuki S."/>
            <person name="Worden A.Z."/>
            <person name="Zauner S."/>
            <person name="Barry K."/>
            <person name="Bell C."/>
            <person name="Bharti A.K."/>
            <person name="Crow J.A."/>
            <person name="Grimwood J."/>
            <person name="Kramer R."/>
            <person name="Lindquist E."/>
            <person name="Lucas S."/>
            <person name="Salamov A."/>
            <person name="McFadden G.I."/>
            <person name="Lane C.E."/>
            <person name="Keeling P.J."/>
            <person name="Gray M.W."/>
            <person name="Grigoriev I.V."/>
            <person name="Archibald J.M."/>
        </authorList>
    </citation>
    <scope>NUCLEOTIDE SEQUENCE</scope>
    <source>
        <strain evidence="6">CCMP2712</strain>
    </source>
</reference>
<reference evidence="4 6" key="1">
    <citation type="journal article" date="2012" name="Nature">
        <title>Algal genomes reveal evolutionary mosaicism and the fate of nucleomorphs.</title>
        <authorList>
            <consortium name="DOE Joint Genome Institute"/>
            <person name="Curtis B.A."/>
            <person name="Tanifuji G."/>
            <person name="Burki F."/>
            <person name="Gruber A."/>
            <person name="Irimia M."/>
            <person name="Maruyama S."/>
            <person name="Arias M.C."/>
            <person name="Ball S.G."/>
            <person name="Gile G.H."/>
            <person name="Hirakawa Y."/>
            <person name="Hopkins J.F."/>
            <person name="Kuo A."/>
            <person name="Rensing S.A."/>
            <person name="Schmutz J."/>
            <person name="Symeonidi A."/>
            <person name="Elias M."/>
            <person name="Eveleigh R.J."/>
            <person name="Herman E.K."/>
            <person name="Klute M.J."/>
            <person name="Nakayama T."/>
            <person name="Obornik M."/>
            <person name="Reyes-Prieto A."/>
            <person name="Armbrust E.V."/>
            <person name="Aves S.J."/>
            <person name="Beiko R.G."/>
            <person name="Coutinho P."/>
            <person name="Dacks J.B."/>
            <person name="Durnford D.G."/>
            <person name="Fast N.M."/>
            <person name="Green B.R."/>
            <person name="Grisdale C.J."/>
            <person name="Hempel F."/>
            <person name="Henrissat B."/>
            <person name="Hoppner M.P."/>
            <person name="Ishida K."/>
            <person name="Kim E."/>
            <person name="Koreny L."/>
            <person name="Kroth P.G."/>
            <person name="Liu Y."/>
            <person name="Malik S.B."/>
            <person name="Maier U.G."/>
            <person name="McRose D."/>
            <person name="Mock T."/>
            <person name="Neilson J.A."/>
            <person name="Onodera N.T."/>
            <person name="Poole A.M."/>
            <person name="Pritham E.J."/>
            <person name="Richards T.A."/>
            <person name="Rocap G."/>
            <person name="Roy S.W."/>
            <person name="Sarai C."/>
            <person name="Schaack S."/>
            <person name="Shirato S."/>
            <person name="Slamovits C.H."/>
            <person name="Spencer D.F."/>
            <person name="Suzuki S."/>
            <person name="Worden A.Z."/>
            <person name="Zauner S."/>
            <person name="Barry K."/>
            <person name="Bell C."/>
            <person name="Bharti A.K."/>
            <person name="Crow J.A."/>
            <person name="Grimwood J."/>
            <person name="Kramer R."/>
            <person name="Lindquist E."/>
            <person name="Lucas S."/>
            <person name="Salamov A."/>
            <person name="McFadden G.I."/>
            <person name="Lane C.E."/>
            <person name="Keeling P.J."/>
            <person name="Gray M.W."/>
            <person name="Grigoriev I.V."/>
            <person name="Archibald J.M."/>
        </authorList>
    </citation>
    <scope>NUCLEOTIDE SEQUENCE</scope>
    <source>
        <strain evidence="4 6">CCMP2712</strain>
    </source>
</reference>
<feature type="region of interest" description="Disordered" evidence="1">
    <location>
        <begin position="429"/>
        <end position="474"/>
    </location>
</feature>